<dbReference type="EMBL" id="RQHV01000005">
    <property type="protein sequence ID" value="TGN14400.1"/>
    <property type="molecule type" value="Genomic_DNA"/>
</dbReference>
<dbReference type="OrthoDB" id="9806902at2"/>
<dbReference type="PRINTS" id="PR00111">
    <property type="entry name" value="ABHYDROLASE"/>
</dbReference>
<dbReference type="InterPro" id="IPR050266">
    <property type="entry name" value="AB_hydrolase_sf"/>
</dbReference>
<dbReference type="RefSeq" id="WP_135762715.1">
    <property type="nucleotide sequence ID" value="NZ_RQHV01000005.1"/>
</dbReference>
<dbReference type="InterPro" id="IPR029058">
    <property type="entry name" value="AB_hydrolase_fold"/>
</dbReference>
<dbReference type="AlphaFoldDB" id="A0A4R9LXF7"/>
<feature type="domain" description="Serine aminopeptidase S33" evidence="1">
    <location>
        <begin position="53"/>
        <end position="276"/>
    </location>
</feature>
<name>A0A4R9LXF7_9LEPT</name>
<evidence type="ECO:0000259" key="1">
    <source>
        <dbReference type="Pfam" id="PF12146"/>
    </source>
</evidence>
<dbReference type="Pfam" id="PF12146">
    <property type="entry name" value="Hydrolase_4"/>
    <property type="match status" value="1"/>
</dbReference>
<keyword evidence="2" id="KW-0378">Hydrolase</keyword>
<dbReference type="Proteomes" id="UP000298264">
    <property type="component" value="Unassembled WGS sequence"/>
</dbReference>
<dbReference type="GO" id="GO:0016020">
    <property type="term" value="C:membrane"/>
    <property type="evidence" value="ECO:0007669"/>
    <property type="project" value="TreeGrafter"/>
</dbReference>
<proteinExistence type="predicted"/>
<dbReference type="PANTHER" id="PTHR43798">
    <property type="entry name" value="MONOACYLGLYCEROL LIPASE"/>
    <property type="match status" value="1"/>
</dbReference>
<comment type="caution">
    <text evidence="2">The sequence shown here is derived from an EMBL/GenBank/DDBJ whole genome shotgun (WGS) entry which is preliminary data.</text>
</comment>
<evidence type="ECO:0000313" key="2">
    <source>
        <dbReference type="EMBL" id="TGN14400.1"/>
    </source>
</evidence>
<dbReference type="Gene3D" id="3.40.50.1820">
    <property type="entry name" value="alpha/beta hydrolase"/>
    <property type="match status" value="1"/>
</dbReference>
<dbReference type="PANTHER" id="PTHR43798:SF5">
    <property type="entry name" value="MONOACYLGLYCEROL LIPASE ABHD6"/>
    <property type="match status" value="1"/>
</dbReference>
<dbReference type="GO" id="GO:0047372">
    <property type="term" value="F:monoacylglycerol lipase activity"/>
    <property type="evidence" value="ECO:0007669"/>
    <property type="project" value="TreeGrafter"/>
</dbReference>
<dbReference type="InterPro" id="IPR000073">
    <property type="entry name" value="AB_hydrolase_1"/>
</dbReference>
<keyword evidence="3" id="KW-1185">Reference proteome</keyword>
<accession>A0A4R9LXF7</accession>
<sequence length="293" mass="32491">MQAHPRFLLLLFVTISLQTNCLSLSPRKAVGEEKTTPRGEVTLSYYISGKGKTVIMIPSLGRAGSDFNELALGLNASGYRTICIDPRGTGKTTGVNGDNIDLHELAKDIKSIADTETRPTERVTVLGHAFGNRVARVFATDYPEKTSSVVLLAAGGKIEIEPKVRDAIKHSLWVFMPDFWRVGKIKYAFFSDEHEVPDYWIVGWNIRTALLQRKATDSVSHQSWWGGGNAPMLVVQANQDRVAPPEHTSKLLKEEFGSRITIAEIENSGHSLLPEQPEKIEKSILSFLAKIKH</sequence>
<dbReference type="InterPro" id="IPR022742">
    <property type="entry name" value="Hydrolase_4"/>
</dbReference>
<organism evidence="2 3">
    <name type="scientific">Leptospira ilyithenensis</name>
    <dbReference type="NCBI Taxonomy" id="2484901"/>
    <lineage>
        <taxon>Bacteria</taxon>
        <taxon>Pseudomonadati</taxon>
        <taxon>Spirochaetota</taxon>
        <taxon>Spirochaetia</taxon>
        <taxon>Leptospirales</taxon>
        <taxon>Leptospiraceae</taxon>
        <taxon>Leptospira</taxon>
    </lineage>
</organism>
<evidence type="ECO:0000313" key="3">
    <source>
        <dbReference type="Proteomes" id="UP000298264"/>
    </source>
</evidence>
<dbReference type="SUPFAM" id="SSF53474">
    <property type="entry name" value="alpha/beta-Hydrolases"/>
    <property type="match status" value="1"/>
</dbReference>
<dbReference type="GO" id="GO:0046464">
    <property type="term" value="P:acylglycerol catabolic process"/>
    <property type="evidence" value="ECO:0007669"/>
    <property type="project" value="TreeGrafter"/>
</dbReference>
<protein>
    <submittedName>
        <fullName evidence="2">Alpha/beta hydrolase</fullName>
    </submittedName>
</protein>
<reference evidence="2" key="1">
    <citation type="journal article" date="2019" name="PLoS Negl. Trop. Dis.">
        <title>Revisiting the worldwide diversity of Leptospira species in the environment.</title>
        <authorList>
            <person name="Vincent A.T."/>
            <person name="Schiettekatte O."/>
            <person name="Bourhy P."/>
            <person name="Veyrier F.J."/>
            <person name="Picardeau M."/>
        </authorList>
    </citation>
    <scope>NUCLEOTIDE SEQUENCE [LARGE SCALE GENOMIC DNA]</scope>
    <source>
        <strain evidence="2">201400974</strain>
    </source>
</reference>
<gene>
    <name evidence="2" type="ORF">EHS11_01820</name>
</gene>